<sequence>MEKLIEKSLFNSCNYSEFKVILSDLLFEGKSTGSEQSEDLLQYSTLNEIRLRRLDKTLVVPDEIKEKLKSFEKEYTWLVIAEGWCGDAAQILPILNKMALETDKIDLRIVFRDSNDELMNKYLTNGARAIPKLLIIDKEAGVVCNHWGPRPQGATDLIKNYKAEFGVVNEEAKTQLQLWYLHDKGLSVQNEVVEMMFASVEECVCM</sequence>
<dbReference type="KEGG" id="fgl:EM308_05665"/>
<dbReference type="RefSeq" id="WP_035634219.1">
    <property type="nucleotide sequence ID" value="NZ_CP017479.1"/>
</dbReference>
<dbReference type="CDD" id="cd01659">
    <property type="entry name" value="TRX_superfamily"/>
    <property type="match status" value="1"/>
</dbReference>
<gene>
    <name evidence="1" type="ORF">EM308_05665</name>
</gene>
<dbReference type="Proteomes" id="UP000175968">
    <property type="component" value="Chromosome"/>
</dbReference>
<dbReference type="AlphaFoldDB" id="A0AAC9I2J0"/>
<proteinExistence type="predicted"/>
<name>A0AAC9I2J0_9FLAO</name>
<protein>
    <submittedName>
        <fullName evidence="1">Thioredoxin family protein</fullName>
    </submittedName>
</protein>
<accession>A0AAC9I2J0</accession>
<organism evidence="1 2">
    <name type="scientific">Flavobacterium gilvum</name>
    <dbReference type="NCBI Taxonomy" id="1492737"/>
    <lineage>
        <taxon>Bacteria</taxon>
        <taxon>Pseudomonadati</taxon>
        <taxon>Bacteroidota</taxon>
        <taxon>Flavobacteriia</taxon>
        <taxon>Flavobacteriales</taxon>
        <taxon>Flavobacteriaceae</taxon>
        <taxon>Flavobacterium</taxon>
    </lineage>
</organism>
<reference evidence="1 2" key="1">
    <citation type="submission" date="2016-10" db="EMBL/GenBank/DDBJ databases">
        <title>Flavobacterium gilvum sp. nov., isolated from stream water.</title>
        <authorList>
            <person name="Shin S.-K."/>
            <person name="Cho Y.-J."/>
            <person name="Yi H."/>
        </authorList>
    </citation>
    <scope>NUCLEOTIDE SEQUENCE [LARGE SCALE GENOMIC DNA]</scope>
    <source>
        <strain evidence="1 2">EM1308</strain>
    </source>
</reference>
<evidence type="ECO:0000313" key="1">
    <source>
        <dbReference type="EMBL" id="AOW09034.1"/>
    </source>
</evidence>
<dbReference type="Gene3D" id="3.40.30.10">
    <property type="entry name" value="Glutaredoxin"/>
    <property type="match status" value="1"/>
</dbReference>
<evidence type="ECO:0000313" key="2">
    <source>
        <dbReference type="Proteomes" id="UP000175968"/>
    </source>
</evidence>
<dbReference type="EMBL" id="CP017479">
    <property type="protein sequence ID" value="AOW09034.1"/>
    <property type="molecule type" value="Genomic_DNA"/>
</dbReference>
<dbReference type="SUPFAM" id="SSF52833">
    <property type="entry name" value="Thioredoxin-like"/>
    <property type="match status" value="1"/>
</dbReference>
<dbReference type="Pfam" id="PF14595">
    <property type="entry name" value="Thioredoxin_9"/>
    <property type="match status" value="1"/>
</dbReference>
<keyword evidence="2" id="KW-1185">Reference proteome</keyword>
<dbReference type="InterPro" id="IPR036249">
    <property type="entry name" value="Thioredoxin-like_sf"/>
</dbReference>